<keyword evidence="9" id="KW-0289">Folate biosynthesis</keyword>
<feature type="domain" description="7,8-dihydro-6-hydroxymethylpterin-pyrophosphokinase" evidence="13">
    <location>
        <begin position="10"/>
        <end position="161"/>
    </location>
</feature>
<keyword evidence="7 14" id="KW-0418">Kinase</keyword>
<dbReference type="GO" id="GO:0016301">
    <property type="term" value="F:kinase activity"/>
    <property type="evidence" value="ECO:0007669"/>
    <property type="project" value="UniProtKB-KW"/>
</dbReference>
<evidence type="ECO:0000256" key="2">
    <source>
        <dbReference type="ARBA" id="ARBA00005810"/>
    </source>
</evidence>
<dbReference type="AlphaFoldDB" id="A0A1G7BJN2"/>
<protein>
    <recommendedName>
        <fullName evidence="4">2-amino-4-hydroxy-6-hydroxymethyldihydropteridine pyrophosphokinase</fullName>
        <ecNumber evidence="3">2.7.6.3</ecNumber>
    </recommendedName>
    <alternativeName>
        <fullName evidence="11">6-hydroxymethyl-7,8-dihydropterin pyrophosphokinase</fullName>
    </alternativeName>
    <alternativeName>
        <fullName evidence="12">7,8-dihydro-6-hydroxymethylpterin-pyrophosphokinase</fullName>
    </alternativeName>
</protein>
<evidence type="ECO:0000313" key="15">
    <source>
        <dbReference type="Proteomes" id="UP000199628"/>
    </source>
</evidence>
<evidence type="ECO:0000256" key="1">
    <source>
        <dbReference type="ARBA" id="ARBA00005051"/>
    </source>
</evidence>
<dbReference type="OrthoDB" id="9808041at2"/>
<evidence type="ECO:0000256" key="4">
    <source>
        <dbReference type="ARBA" id="ARBA00016218"/>
    </source>
</evidence>
<evidence type="ECO:0000256" key="5">
    <source>
        <dbReference type="ARBA" id="ARBA00022679"/>
    </source>
</evidence>
<dbReference type="CDD" id="cd00483">
    <property type="entry name" value="HPPK"/>
    <property type="match status" value="1"/>
</dbReference>
<dbReference type="EMBL" id="FMZV01000016">
    <property type="protein sequence ID" value="SDE26636.1"/>
    <property type="molecule type" value="Genomic_DNA"/>
</dbReference>
<comment type="similarity">
    <text evidence="2">Belongs to the HPPK family.</text>
</comment>
<dbReference type="UniPathway" id="UPA00077">
    <property type="reaction ID" value="UER00155"/>
</dbReference>
<evidence type="ECO:0000256" key="12">
    <source>
        <dbReference type="ARBA" id="ARBA00033413"/>
    </source>
</evidence>
<dbReference type="Gene3D" id="3.30.70.560">
    <property type="entry name" value="7,8-Dihydro-6-hydroxymethylpterin-pyrophosphokinase HPPK"/>
    <property type="match status" value="1"/>
</dbReference>
<reference evidence="15" key="1">
    <citation type="submission" date="2016-10" db="EMBL/GenBank/DDBJ databases">
        <authorList>
            <person name="Varghese N."/>
            <person name="Submissions S."/>
        </authorList>
    </citation>
    <scope>NUCLEOTIDE SEQUENCE [LARGE SCALE GENOMIC DNA]</scope>
    <source>
        <strain evidence="15">CGMCC 1.9108</strain>
    </source>
</reference>
<dbReference type="STRING" id="639004.SAMN04488239_116100"/>
<evidence type="ECO:0000259" key="13">
    <source>
        <dbReference type="Pfam" id="PF01288"/>
    </source>
</evidence>
<keyword evidence="5" id="KW-0808">Transferase</keyword>
<name>A0A1G7BJN2_9RHOB</name>
<dbReference type="GO" id="GO:0046656">
    <property type="term" value="P:folic acid biosynthetic process"/>
    <property type="evidence" value="ECO:0007669"/>
    <property type="project" value="UniProtKB-KW"/>
</dbReference>
<proteinExistence type="inferred from homology"/>
<keyword evidence="6" id="KW-0547">Nucleotide-binding</keyword>
<keyword evidence="15" id="KW-1185">Reference proteome</keyword>
<dbReference type="SUPFAM" id="SSF55083">
    <property type="entry name" value="6-hydroxymethyl-7,8-dihydropterin pyrophosphokinase, HPPK"/>
    <property type="match status" value="1"/>
</dbReference>
<dbReference type="RefSeq" id="WP_093035582.1">
    <property type="nucleotide sequence ID" value="NZ_FMZV01000016.1"/>
</dbReference>
<evidence type="ECO:0000256" key="9">
    <source>
        <dbReference type="ARBA" id="ARBA00022909"/>
    </source>
</evidence>
<dbReference type="InterPro" id="IPR035907">
    <property type="entry name" value="Hppk_sf"/>
</dbReference>
<evidence type="ECO:0000256" key="6">
    <source>
        <dbReference type="ARBA" id="ARBA00022741"/>
    </source>
</evidence>
<evidence type="ECO:0000256" key="10">
    <source>
        <dbReference type="ARBA" id="ARBA00029409"/>
    </source>
</evidence>
<accession>A0A1G7BJN2</accession>
<organism evidence="14 15">
    <name type="scientific">Ruegeria marina</name>
    <dbReference type="NCBI Taxonomy" id="639004"/>
    <lineage>
        <taxon>Bacteria</taxon>
        <taxon>Pseudomonadati</taxon>
        <taxon>Pseudomonadota</taxon>
        <taxon>Alphaproteobacteria</taxon>
        <taxon>Rhodobacterales</taxon>
        <taxon>Roseobacteraceae</taxon>
        <taxon>Ruegeria</taxon>
    </lineage>
</organism>
<comment type="pathway">
    <text evidence="1">Cofactor biosynthesis; tetrahydrofolate biosynthesis; 2-amino-4-hydroxy-6-hydroxymethyl-7,8-dihydropteridine diphosphate from 7,8-dihydroneopterin triphosphate: step 4/4.</text>
</comment>
<evidence type="ECO:0000256" key="7">
    <source>
        <dbReference type="ARBA" id="ARBA00022777"/>
    </source>
</evidence>
<dbReference type="GO" id="GO:0003848">
    <property type="term" value="F:2-amino-4-hydroxy-6-hydroxymethyldihydropteridine diphosphokinase activity"/>
    <property type="evidence" value="ECO:0007669"/>
    <property type="project" value="UniProtKB-EC"/>
</dbReference>
<evidence type="ECO:0000313" key="14">
    <source>
        <dbReference type="EMBL" id="SDE26636.1"/>
    </source>
</evidence>
<comment type="function">
    <text evidence="10">Catalyzes the transfer of pyrophosphate from adenosine triphosphate (ATP) to 6-hydroxymethyl-7,8-dihydropterin, an enzymatic step in folate biosynthesis pathway.</text>
</comment>
<sequence length="192" mass="21592">MITKTPQVSVIALGANLRFDQNTPDVTLRQAIRCLTERGLVITAQSRFYATPCFPPGAGPDYVNAAIAISGDLPEVEILAILHEVEAEFGRKREQRWGMRTLDLDLICHGERVLPDLEKYESWRRLPPDRQLEMAPDELILPHPRMQDRAFVLVPMADVAPDWLHPVLGKTVRQMLAELPDDTVAEVKPLAP</sequence>
<evidence type="ECO:0000256" key="3">
    <source>
        <dbReference type="ARBA" id="ARBA00013253"/>
    </source>
</evidence>
<dbReference type="PANTHER" id="PTHR43071">
    <property type="entry name" value="2-AMINO-4-HYDROXY-6-HYDROXYMETHYLDIHYDROPTERIDINE PYROPHOSPHOKINASE"/>
    <property type="match status" value="1"/>
</dbReference>
<evidence type="ECO:0000256" key="11">
    <source>
        <dbReference type="ARBA" id="ARBA00029766"/>
    </source>
</evidence>
<gene>
    <name evidence="14" type="ORF">SAMN04488239_116100</name>
</gene>
<evidence type="ECO:0000256" key="8">
    <source>
        <dbReference type="ARBA" id="ARBA00022840"/>
    </source>
</evidence>
<dbReference type="GO" id="GO:0005524">
    <property type="term" value="F:ATP binding"/>
    <property type="evidence" value="ECO:0007669"/>
    <property type="project" value="UniProtKB-KW"/>
</dbReference>
<dbReference type="Pfam" id="PF01288">
    <property type="entry name" value="HPPK"/>
    <property type="match status" value="1"/>
</dbReference>
<keyword evidence="8" id="KW-0067">ATP-binding</keyword>
<dbReference type="PANTHER" id="PTHR43071:SF1">
    <property type="entry name" value="2-AMINO-4-HYDROXY-6-HYDROXYMETHYLDIHYDROPTERIDINE PYROPHOSPHOKINASE"/>
    <property type="match status" value="1"/>
</dbReference>
<dbReference type="EC" id="2.7.6.3" evidence="3"/>
<dbReference type="NCBIfam" id="TIGR01498">
    <property type="entry name" value="folK"/>
    <property type="match status" value="1"/>
</dbReference>
<dbReference type="InterPro" id="IPR000550">
    <property type="entry name" value="Hppk"/>
</dbReference>
<dbReference type="GO" id="GO:0046654">
    <property type="term" value="P:tetrahydrofolate biosynthetic process"/>
    <property type="evidence" value="ECO:0007669"/>
    <property type="project" value="UniProtKB-UniPathway"/>
</dbReference>
<dbReference type="Proteomes" id="UP000199628">
    <property type="component" value="Unassembled WGS sequence"/>
</dbReference>